<dbReference type="EMBL" id="DTGA01000124">
    <property type="protein sequence ID" value="HGB31262.1"/>
    <property type="molecule type" value="Genomic_DNA"/>
</dbReference>
<comment type="caution">
    <text evidence="2">The sequence shown here is derived from an EMBL/GenBank/DDBJ whole genome shotgun (WGS) entry which is preliminary data.</text>
</comment>
<reference evidence="2" key="1">
    <citation type="journal article" date="2020" name="mSystems">
        <title>Genome- and Community-Level Interaction Insights into Carbon Utilization and Element Cycling Functions of Hydrothermarchaeota in Hydrothermal Sediment.</title>
        <authorList>
            <person name="Zhou Z."/>
            <person name="Liu Y."/>
            <person name="Xu W."/>
            <person name="Pan J."/>
            <person name="Luo Z.H."/>
            <person name="Li M."/>
        </authorList>
    </citation>
    <scope>NUCLEOTIDE SEQUENCE [LARGE SCALE GENOMIC DNA]</scope>
    <source>
        <strain evidence="2">SpSt-751</strain>
    </source>
</reference>
<gene>
    <name evidence="2" type="ORF">ENV35_05240</name>
</gene>
<keyword evidence="1" id="KW-0175">Coiled coil</keyword>
<evidence type="ECO:0000313" key="2">
    <source>
        <dbReference type="EMBL" id="HGB31262.1"/>
    </source>
</evidence>
<evidence type="ECO:0000256" key="1">
    <source>
        <dbReference type="SAM" id="Coils"/>
    </source>
</evidence>
<organism evidence="2">
    <name type="scientific">Dictyoglomus turgidum</name>
    <dbReference type="NCBI Taxonomy" id="513050"/>
    <lineage>
        <taxon>Bacteria</taxon>
        <taxon>Pseudomonadati</taxon>
        <taxon>Dictyoglomota</taxon>
        <taxon>Dictyoglomia</taxon>
        <taxon>Dictyoglomales</taxon>
        <taxon>Dictyoglomaceae</taxon>
        <taxon>Dictyoglomus</taxon>
    </lineage>
</organism>
<proteinExistence type="predicted"/>
<dbReference type="AlphaFoldDB" id="A0A7C3SR95"/>
<accession>A0A7C3SR95</accession>
<sequence length="94" mass="10484">MKEKGSKYSEYGELLRDSIKVIEEAKDSLKGAISFLGGGKNGIAFGAYKLAAIKEKKLKELDDMIEKLRDLANQIEKEAEEAEEKTKTKNESKS</sequence>
<name>A0A7C3SR95_9BACT</name>
<feature type="coiled-coil region" evidence="1">
    <location>
        <begin position="51"/>
        <end position="92"/>
    </location>
</feature>
<protein>
    <submittedName>
        <fullName evidence="2">Uncharacterized protein</fullName>
    </submittedName>
</protein>